<evidence type="ECO:0000256" key="5">
    <source>
        <dbReference type="PROSITE-ProRule" id="PRU01240"/>
    </source>
</evidence>
<dbReference type="PROSITE" id="PS51892">
    <property type="entry name" value="SUBTILASE"/>
    <property type="match status" value="1"/>
</dbReference>
<dbReference type="PRINTS" id="PR00723">
    <property type="entry name" value="SUBTILISIN"/>
</dbReference>
<comment type="caution">
    <text evidence="5">Lacks conserved residue(s) required for the propagation of feature annotation.</text>
</comment>
<comment type="similarity">
    <text evidence="1 5">Belongs to the peptidase S8 family.</text>
</comment>
<evidence type="ECO:0000256" key="1">
    <source>
        <dbReference type="ARBA" id="ARBA00011073"/>
    </source>
</evidence>
<dbReference type="Proteomes" id="UP000011682">
    <property type="component" value="Unassembled WGS sequence"/>
</dbReference>
<dbReference type="InterPro" id="IPR036852">
    <property type="entry name" value="Peptidase_S8/S53_dom_sf"/>
</dbReference>
<dbReference type="Gene3D" id="3.40.50.200">
    <property type="entry name" value="Peptidase S8/S53 domain"/>
    <property type="match status" value="1"/>
</dbReference>
<feature type="signal peptide" evidence="6">
    <location>
        <begin position="1"/>
        <end position="29"/>
    </location>
</feature>
<dbReference type="AlphaFoldDB" id="S9QEQ7"/>
<keyword evidence="2 8" id="KW-0645">Protease</keyword>
<dbReference type="eggNOG" id="COG1404">
    <property type="taxonomic scope" value="Bacteria"/>
</dbReference>
<evidence type="ECO:0000313" key="9">
    <source>
        <dbReference type="Proteomes" id="UP000011682"/>
    </source>
</evidence>
<dbReference type="RefSeq" id="WP_002629364.1">
    <property type="nucleotide sequence ID" value="NZ_ANAH02000015.1"/>
</dbReference>
<dbReference type="InterPro" id="IPR015500">
    <property type="entry name" value="Peptidase_S8_subtilisin-rel"/>
</dbReference>
<dbReference type="InterPro" id="IPR023828">
    <property type="entry name" value="Peptidase_S8_Ser-AS"/>
</dbReference>
<evidence type="ECO:0000256" key="3">
    <source>
        <dbReference type="ARBA" id="ARBA00022801"/>
    </source>
</evidence>
<dbReference type="InterPro" id="IPR050131">
    <property type="entry name" value="Peptidase_S8_subtilisin-like"/>
</dbReference>
<keyword evidence="3" id="KW-0378">Hydrolase</keyword>
<evidence type="ECO:0000256" key="4">
    <source>
        <dbReference type="ARBA" id="ARBA00022825"/>
    </source>
</evidence>
<dbReference type="InterPro" id="IPR034073">
    <property type="entry name" value="Subtilisin_DY-like_dom"/>
</dbReference>
<dbReference type="PANTHER" id="PTHR43806">
    <property type="entry name" value="PEPTIDASE S8"/>
    <property type="match status" value="1"/>
</dbReference>
<dbReference type="PANTHER" id="PTHR43806:SF11">
    <property type="entry name" value="CEREVISIN-RELATED"/>
    <property type="match status" value="1"/>
</dbReference>
<proteinExistence type="inferred from homology"/>
<dbReference type="GO" id="GO:0006508">
    <property type="term" value="P:proteolysis"/>
    <property type="evidence" value="ECO:0007669"/>
    <property type="project" value="UniProtKB-KW"/>
</dbReference>
<protein>
    <submittedName>
        <fullName evidence="8">Serine protease</fullName>
    </submittedName>
</protein>
<feature type="domain" description="Peptidase S8/S53" evidence="7">
    <location>
        <begin position="264"/>
        <end position="493"/>
    </location>
</feature>
<comment type="caution">
    <text evidence="8">The sequence shown here is derived from an EMBL/GenBank/DDBJ whole genome shotgun (WGS) entry which is preliminary data.</text>
</comment>
<evidence type="ECO:0000313" key="8">
    <source>
        <dbReference type="EMBL" id="EPX59814.1"/>
    </source>
</evidence>
<keyword evidence="9" id="KW-1185">Reference proteome</keyword>
<dbReference type="SUPFAM" id="SSF52743">
    <property type="entry name" value="Subtilisin-like"/>
    <property type="match status" value="1"/>
</dbReference>
<sequence length="519" mass="55536">MTKASFLKFHVTPTVLLGLSLLAAPCAEAAKVLEPRLSTVKPTTPELDEETPVQRLVVKFHEGTRVRLRGGVMQILSEERDADERGRMQRHHVTDVRLNTDVSELQRMVQNKARGRRPERLFREPESTLAARKHLAEELSGKEMADLDLYYELPLEPGMQAADVNELVMQLNALDSVEIAYAEPVSWTASVSAWDARGNATASYELKQGYLDAAPVGIDARYAWSVPGGRGQGVRLIDVEGAWNSRHEDLPAFFYWGGEQLQGVDWRDHGTAVMGVMVGQDNGYGITGIANGAMAGRQGIATQSMASAIQHAARAAGRGGVVLVELQAPGPKTQKGCACNLSQCNYVPLEYWRANFDAIAQATAHGVHVVEAAGNGGADLDDAAYHGAFDRAVRDSGAILVGASSATGHVPMCWTNHGSRVDVHSWGEKVVTLGFGDLSGLGENRGYTDSFNGTSSAAPIVAGAVAALQGAAFAAGKGPVPPREMRALLRTTGTPQAPSSKHIGPQPNLRRALQQVLAR</sequence>
<keyword evidence="6" id="KW-0732">Signal</keyword>
<feature type="chain" id="PRO_5004555242" evidence="6">
    <location>
        <begin position="30"/>
        <end position="519"/>
    </location>
</feature>
<dbReference type="GO" id="GO:0004252">
    <property type="term" value="F:serine-type endopeptidase activity"/>
    <property type="evidence" value="ECO:0007669"/>
    <property type="project" value="InterPro"/>
</dbReference>
<gene>
    <name evidence="8" type="ORF">D187_002558</name>
</gene>
<dbReference type="Pfam" id="PF00082">
    <property type="entry name" value="Peptidase_S8"/>
    <property type="match status" value="1"/>
</dbReference>
<organism evidence="8 9">
    <name type="scientific">Cystobacter fuscus (strain ATCC 25194 / DSM 2262 / NBRC 100088 / M29)</name>
    <dbReference type="NCBI Taxonomy" id="1242864"/>
    <lineage>
        <taxon>Bacteria</taxon>
        <taxon>Pseudomonadati</taxon>
        <taxon>Myxococcota</taxon>
        <taxon>Myxococcia</taxon>
        <taxon>Myxococcales</taxon>
        <taxon>Cystobacterineae</taxon>
        <taxon>Archangiaceae</taxon>
        <taxon>Cystobacter</taxon>
    </lineage>
</organism>
<evidence type="ECO:0000256" key="6">
    <source>
        <dbReference type="SAM" id="SignalP"/>
    </source>
</evidence>
<evidence type="ECO:0000256" key="2">
    <source>
        <dbReference type="ARBA" id="ARBA00022670"/>
    </source>
</evidence>
<dbReference type="EMBL" id="ANAH02000015">
    <property type="protein sequence ID" value="EPX59814.1"/>
    <property type="molecule type" value="Genomic_DNA"/>
</dbReference>
<accession>S9QEQ7</accession>
<dbReference type="PROSITE" id="PS00138">
    <property type="entry name" value="SUBTILASE_SER"/>
    <property type="match status" value="1"/>
</dbReference>
<keyword evidence="4" id="KW-0720">Serine protease</keyword>
<evidence type="ECO:0000259" key="7">
    <source>
        <dbReference type="Pfam" id="PF00082"/>
    </source>
</evidence>
<reference evidence="8" key="1">
    <citation type="submission" date="2013-05" db="EMBL/GenBank/DDBJ databases">
        <title>Genome assembly of Cystobacter fuscus DSM 2262.</title>
        <authorList>
            <person name="Sharma G."/>
            <person name="Khatri I."/>
            <person name="Kaur C."/>
            <person name="Mayilraj S."/>
            <person name="Subramanian S."/>
        </authorList>
    </citation>
    <scope>NUCLEOTIDE SEQUENCE [LARGE SCALE GENOMIC DNA]</scope>
    <source>
        <strain evidence="8">DSM 2262</strain>
    </source>
</reference>
<dbReference type="CDD" id="cd04843">
    <property type="entry name" value="Peptidases_S8_11"/>
    <property type="match status" value="1"/>
</dbReference>
<dbReference type="InterPro" id="IPR000209">
    <property type="entry name" value="Peptidase_S8/S53_dom"/>
</dbReference>
<dbReference type="OrthoDB" id="9790784at2"/>
<name>S9QEQ7_CYSF2</name>